<comment type="caution">
    <text evidence="2">The sequence shown here is derived from an EMBL/GenBank/DDBJ whole genome shotgun (WGS) entry which is preliminary data.</text>
</comment>
<keyword evidence="3" id="KW-1185">Reference proteome</keyword>
<sequence length="229" mass="25754">MEQTQIWPAVLAAVLGSTVLNTLLNSIIGRFSIDRDQQHFQSLKNELDILESLTRDTDAAESAELDAGRTVLREVVKARHYQKNVEALIPKRSVNSFSLKSVLVVFILAGFVLIAAGDSINDPGTAGLGWFLLPFGLLAMAVVLCDEHARSHFRAMLMEAIQGKHYEEKIALKDPSEPWHSKKFCRLGWMPELDIRQTFDLLMEKIIEKNLTETARREAHCKGNEPTEQ</sequence>
<dbReference type="RefSeq" id="WP_141364706.1">
    <property type="nucleotide sequence ID" value="NZ_BAAAJL010000013.1"/>
</dbReference>
<evidence type="ECO:0000313" key="2">
    <source>
        <dbReference type="EMBL" id="GED06539.1"/>
    </source>
</evidence>
<protein>
    <submittedName>
        <fullName evidence="2">Uncharacterized protein</fullName>
    </submittedName>
</protein>
<feature type="transmembrane region" description="Helical" evidence="1">
    <location>
        <begin position="97"/>
        <end position="116"/>
    </location>
</feature>
<keyword evidence="1" id="KW-0472">Membrane</keyword>
<organism evidence="2 3">
    <name type="scientific">Glutamicibacter uratoxydans</name>
    <name type="common">Arthrobacter uratoxydans</name>
    <dbReference type="NCBI Taxonomy" id="43667"/>
    <lineage>
        <taxon>Bacteria</taxon>
        <taxon>Bacillati</taxon>
        <taxon>Actinomycetota</taxon>
        <taxon>Actinomycetes</taxon>
        <taxon>Micrococcales</taxon>
        <taxon>Micrococcaceae</taxon>
        <taxon>Glutamicibacter</taxon>
    </lineage>
</organism>
<evidence type="ECO:0000256" key="1">
    <source>
        <dbReference type="SAM" id="Phobius"/>
    </source>
</evidence>
<feature type="transmembrane region" description="Helical" evidence="1">
    <location>
        <begin position="6"/>
        <end position="28"/>
    </location>
</feature>
<evidence type="ECO:0000313" key="3">
    <source>
        <dbReference type="Proteomes" id="UP000316612"/>
    </source>
</evidence>
<reference evidence="2 3" key="1">
    <citation type="submission" date="2019-06" db="EMBL/GenBank/DDBJ databases">
        <title>Whole genome shotgun sequence of Glutamicibacter uratoxydans NBRC 15515.</title>
        <authorList>
            <person name="Hosoyama A."/>
            <person name="Uohara A."/>
            <person name="Ohji S."/>
            <person name="Ichikawa N."/>
        </authorList>
    </citation>
    <scope>NUCLEOTIDE SEQUENCE [LARGE SCALE GENOMIC DNA]</scope>
    <source>
        <strain evidence="2 3">NBRC 15515</strain>
    </source>
</reference>
<keyword evidence="1" id="KW-1133">Transmembrane helix</keyword>
<keyword evidence="1" id="KW-0812">Transmembrane</keyword>
<gene>
    <name evidence="2" type="ORF">AUR04nite_20710</name>
</gene>
<name>A0A4Y4DMH3_GLUUR</name>
<accession>A0A4Y4DMH3</accession>
<dbReference type="Proteomes" id="UP000316612">
    <property type="component" value="Unassembled WGS sequence"/>
</dbReference>
<feature type="transmembrane region" description="Helical" evidence="1">
    <location>
        <begin position="128"/>
        <end position="145"/>
    </location>
</feature>
<dbReference type="AlphaFoldDB" id="A0A4Y4DMH3"/>
<proteinExistence type="predicted"/>
<dbReference type="EMBL" id="BJNY01000011">
    <property type="protein sequence ID" value="GED06539.1"/>
    <property type="molecule type" value="Genomic_DNA"/>
</dbReference>